<keyword evidence="6 7" id="KW-0472">Membrane</keyword>
<evidence type="ECO:0000256" key="3">
    <source>
        <dbReference type="ARBA" id="ARBA00022475"/>
    </source>
</evidence>
<feature type="transmembrane region" description="Helical" evidence="7">
    <location>
        <begin position="428"/>
        <end position="449"/>
    </location>
</feature>
<evidence type="ECO:0000256" key="7">
    <source>
        <dbReference type="SAM" id="Phobius"/>
    </source>
</evidence>
<feature type="transmembrane region" description="Helical" evidence="7">
    <location>
        <begin position="53"/>
        <end position="75"/>
    </location>
</feature>
<evidence type="ECO:0000313" key="8">
    <source>
        <dbReference type="EMBL" id="CAG8438266.1"/>
    </source>
</evidence>
<name>A0A9N8YPX1_9GLOM</name>
<dbReference type="OrthoDB" id="2160638at2759"/>
<feature type="transmembrane region" description="Helical" evidence="7">
    <location>
        <begin position="121"/>
        <end position="148"/>
    </location>
</feature>
<evidence type="ECO:0000313" key="9">
    <source>
        <dbReference type="Proteomes" id="UP000789342"/>
    </source>
</evidence>
<dbReference type="PANTHER" id="PTHR33567:SF3">
    <property type="entry name" value="CHROMATE ION TRANSPORTER (EUROFUNG)"/>
    <property type="match status" value="1"/>
</dbReference>
<dbReference type="InterPro" id="IPR003370">
    <property type="entry name" value="Chromate_transpt"/>
</dbReference>
<evidence type="ECO:0000256" key="5">
    <source>
        <dbReference type="ARBA" id="ARBA00022989"/>
    </source>
</evidence>
<sequence length="474" mass="51662">MSSPNDNVTAISTEENGEAKAMEVVYIPEQEAKEEVDEFRDNSNVPYLSYFKIFLLFLDFGFHAWGGPVAQISLIKERLVIRDKWITIARFNRVYGVYQILPGPEATELCMFFGCLAGGRIGGFLAGLAFLIPGFSLILLFSYIYVIIGFKNEYFNASFRALQPVVAALVLRAVHKIAEHSFISSKSKKFNYWLFSMAILASIQSALNINFFLTLGVCGIAFMFLDRKNYWIGISIFLLEFLGIGLYIGFKGVPSASSLGVGVAKKDALDPGHVFGLGLLAGSLSFGGAYTTIPFLKAEAVTIGQWMTATTFLDAIAIGNILPAPLVTFSTFIGFQAGYIWGGNNIGYGFLGATLITLGIFTPCFIFTIMGHEMLERLVRNKFLAAFFDGITGSVIGIIAITAMDLLKSSLTTSTALANIEDANRRDIIAAQQGSIAAVLYVLTLAILYSFKVPILPLLLVIFGAIAGQFLFVT</sequence>
<evidence type="ECO:0000256" key="6">
    <source>
        <dbReference type="ARBA" id="ARBA00023136"/>
    </source>
</evidence>
<comment type="caution">
    <text evidence="8">The sequence shown here is derived from an EMBL/GenBank/DDBJ whole genome shotgun (WGS) entry which is preliminary data.</text>
</comment>
<dbReference type="EMBL" id="CAJVPV010000014">
    <property type="protein sequence ID" value="CAG8438266.1"/>
    <property type="molecule type" value="Genomic_DNA"/>
</dbReference>
<keyword evidence="4 7" id="KW-0812">Transmembrane</keyword>
<keyword evidence="9" id="KW-1185">Reference proteome</keyword>
<dbReference type="Proteomes" id="UP000789342">
    <property type="component" value="Unassembled WGS sequence"/>
</dbReference>
<feature type="transmembrane region" description="Helical" evidence="7">
    <location>
        <begin position="316"/>
        <end position="341"/>
    </location>
</feature>
<feature type="transmembrane region" description="Helical" evidence="7">
    <location>
        <begin position="383"/>
        <end position="407"/>
    </location>
</feature>
<protein>
    <submittedName>
        <fullName evidence="8">2743_t:CDS:1</fullName>
    </submittedName>
</protein>
<feature type="transmembrane region" description="Helical" evidence="7">
    <location>
        <begin position="274"/>
        <end position="296"/>
    </location>
</feature>
<evidence type="ECO:0000256" key="1">
    <source>
        <dbReference type="ARBA" id="ARBA00004651"/>
    </source>
</evidence>
<feature type="transmembrane region" description="Helical" evidence="7">
    <location>
        <begin position="230"/>
        <end position="250"/>
    </location>
</feature>
<dbReference type="PANTHER" id="PTHR33567">
    <property type="entry name" value="CHROMATE ION TRANSPORTER (EUROFUNG)"/>
    <property type="match status" value="1"/>
</dbReference>
<dbReference type="PIRSF" id="PIRSF004810">
    <property type="entry name" value="ChrA"/>
    <property type="match status" value="1"/>
</dbReference>
<evidence type="ECO:0000256" key="4">
    <source>
        <dbReference type="ARBA" id="ARBA00022692"/>
    </source>
</evidence>
<comment type="similarity">
    <text evidence="2">Belongs to the chromate ion transporter (CHR) (TC 2.A.51) family.</text>
</comment>
<comment type="subcellular location">
    <subcellularLocation>
        <location evidence="1">Cell membrane</location>
        <topology evidence="1">Multi-pass membrane protein</topology>
    </subcellularLocation>
</comment>
<dbReference type="GO" id="GO:0005886">
    <property type="term" value="C:plasma membrane"/>
    <property type="evidence" value="ECO:0007669"/>
    <property type="project" value="UniProtKB-SubCell"/>
</dbReference>
<dbReference type="AlphaFoldDB" id="A0A9N8YPX1"/>
<dbReference type="GO" id="GO:0015109">
    <property type="term" value="F:chromate transmembrane transporter activity"/>
    <property type="evidence" value="ECO:0007669"/>
    <property type="project" value="InterPro"/>
</dbReference>
<dbReference type="InterPro" id="IPR014047">
    <property type="entry name" value="Chr_Tranpt_l_chain"/>
</dbReference>
<keyword evidence="3" id="KW-1003">Cell membrane</keyword>
<feature type="transmembrane region" description="Helical" evidence="7">
    <location>
        <begin position="348"/>
        <end position="371"/>
    </location>
</feature>
<reference evidence="8" key="1">
    <citation type="submission" date="2021-06" db="EMBL/GenBank/DDBJ databases">
        <authorList>
            <person name="Kallberg Y."/>
            <person name="Tangrot J."/>
            <person name="Rosling A."/>
        </authorList>
    </citation>
    <scope>NUCLEOTIDE SEQUENCE</scope>
    <source>
        <strain evidence="8">CL551</strain>
    </source>
</reference>
<accession>A0A9N8YPX1</accession>
<dbReference type="NCBIfam" id="TIGR00937">
    <property type="entry name" value="2A51"/>
    <property type="match status" value="1"/>
</dbReference>
<proteinExistence type="inferred from homology"/>
<feature type="transmembrane region" description="Helical" evidence="7">
    <location>
        <begin position="192"/>
        <end position="224"/>
    </location>
</feature>
<keyword evidence="5 7" id="KW-1133">Transmembrane helix</keyword>
<feature type="transmembrane region" description="Helical" evidence="7">
    <location>
        <begin position="455"/>
        <end position="473"/>
    </location>
</feature>
<gene>
    <name evidence="8" type="ORF">AMORRO_LOCUS79</name>
</gene>
<evidence type="ECO:0000256" key="2">
    <source>
        <dbReference type="ARBA" id="ARBA00005262"/>
    </source>
</evidence>
<organism evidence="8 9">
    <name type="scientific">Acaulospora morrowiae</name>
    <dbReference type="NCBI Taxonomy" id="94023"/>
    <lineage>
        <taxon>Eukaryota</taxon>
        <taxon>Fungi</taxon>
        <taxon>Fungi incertae sedis</taxon>
        <taxon>Mucoromycota</taxon>
        <taxon>Glomeromycotina</taxon>
        <taxon>Glomeromycetes</taxon>
        <taxon>Diversisporales</taxon>
        <taxon>Acaulosporaceae</taxon>
        <taxon>Acaulospora</taxon>
    </lineage>
</organism>
<dbReference type="Pfam" id="PF02417">
    <property type="entry name" value="Chromate_transp"/>
    <property type="match status" value="2"/>
</dbReference>